<keyword evidence="2" id="KW-1185">Reference proteome</keyword>
<evidence type="ECO:0000313" key="1">
    <source>
        <dbReference type="EMBL" id="MDI1487039.1"/>
    </source>
</evidence>
<accession>A0AA43QKJ7</accession>
<dbReference type="EMBL" id="JAPUFD010000004">
    <property type="protein sequence ID" value="MDI1487039.1"/>
    <property type="molecule type" value="Genomic_DNA"/>
</dbReference>
<name>A0AA43QKJ7_9LECA</name>
<organism evidence="1 2">
    <name type="scientific">Ramalina farinacea</name>
    <dbReference type="NCBI Taxonomy" id="258253"/>
    <lineage>
        <taxon>Eukaryota</taxon>
        <taxon>Fungi</taxon>
        <taxon>Dikarya</taxon>
        <taxon>Ascomycota</taxon>
        <taxon>Pezizomycotina</taxon>
        <taxon>Lecanoromycetes</taxon>
        <taxon>OSLEUM clade</taxon>
        <taxon>Lecanoromycetidae</taxon>
        <taxon>Lecanorales</taxon>
        <taxon>Lecanorineae</taxon>
        <taxon>Ramalinaceae</taxon>
        <taxon>Ramalina</taxon>
    </lineage>
</organism>
<comment type="caution">
    <text evidence="1">The sequence shown here is derived from an EMBL/GenBank/DDBJ whole genome shotgun (WGS) entry which is preliminary data.</text>
</comment>
<proteinExistence type="predicted"/>
<sequence length="110" mass="10754">MDRVPLAADGVAVGTEARLGPQLGKGYAGEAACDQRGAVASLGQAVAAREAAGVTEAVGAVEDVLDALGALSDQSSGTTGLDGDFVASPFDQQGLTAKAQEAALAVAVLR</sequence>
<dbReference type="AlphaFoldDB" id="A0AA43QKJ7"/>
<reference evidence="1" key="1">
    <citation type="journal article" date="2023" name="Genome Biol. Evol.">
        <title>First Whole Genome Sequence and Flow Cytometry Genome Size Data for the Lichen-Forming Fungus Ramalina farinacea (Ascomycota).</title>
        <authorList>
            <person name="Llewellyn T."/>
            <person name="Mian S."/>
            <person name="Hill R."/>
            <person name="Leitch I.J."/>
            <person name="Gaya E."/>
        </authorList>
    </citation>
    <scope>NUCLEOTIDE SEQUENCE</scope>
    <source>
        <strain evidence="1">LIQ254RAFAR</strain>
    </source>
</reference>
<evidence type="ECO:0000313" key="2">
    <source>
        <dbReference type="Proteomes" id="UP001161017"/>
    </source>
</evidence>
<protein>
    <submittedName>
        <fullName evidence="1">Uncharacterized protein</fullName>
    </submittedName>
</protein>
<gene>
    <name evidence="1" type="ORF">OHK93_006302</name>
</gene>
<dbReference type="Proteomes" id="UP001161017">
    <property type="component" value="Unassembled WGS sequence"/>
</dbReference>